<dbReference type="Pfam" id="PF03703">
    <property type="entry name" value="bPH_2"/>
    <property type="match status" value="1"/>
</dbReference>
<feature type="transmembrane region" description="Helical" evidence="1">
    <location>
        <begin position="67"/>
        <end position="85"/>
    </location>
</feature>
<gene>
    <name evidence="3" type="ORF">A2196_04250</name>
</gene>
<feature type="domain" description="YdbS-like PH" evidence="2">
    <location>
        <begin position="96"/>
        <end position="157"/>
    </location>
</feature>
<sequence>MAHKLPSKSQKKRLSKFLSQGERIVLVTTIGQRYFLLMLFLLLFLPLLIFYGSVAVFVGFIQIPAYSWVKFLSVPSLILLIYNTSKYSHLIRMRQSYTYALTNRRFLIIRGIFARKIVTAPLTAITHVTVEQSFWQRFLFNTGHLVIITAGFDQREIVIEHVGNPVEFKVMIEELTERIEETWGEGDSESGEIKLRSLST</sequence>
<dbReference type="PANTHER" id="PTHR37938:SF1">
    <property type="entry name" value="BLL0215 PROTEIN"/>
    <property type="match status" value="1"/>
</dbReference>
<proteinExistence type="predicted"/>
<evidence type="ECO:0000313" key="3">
    <source>
        <dbReference type="EMBL" id="OGE01336.1"/>
    </source>
</evidence>
<dbReference type="InterPro" id="IPR005182">
    <property type="entry name" value="YdbS-like_PH"/>
</dbReference>
<evidence type="ECO:0000259" key="2">
    <source>
        <dbReference type="Pfam" id="PF03703"/>
    </source>
</evidence>
<evidence type="ECO:0000256" key="1">
    <source>
        <dbReference type="SAM" id="Phobius"/>
    </source>
</evidence>
<comment type="caution">
    <text evidence="3">The sequence shown here is derived from an EMBL/GenBank/DDBJ whole genome shotgun (WGS) entry which is preliminary data.</text>
</comment>
<dbReference type="STRING" id="1797737.A2196_04250"/>
<dbReference type="Proteomes" id="UP000176751">
    <property type="component" value="Unassembled WGS sequence"/>
</dbReference>
<keyword evidence="1" id="KW-0472">Membrane</keyword>
<protein>
    <recommendedName>
        <fullName evidence="2">YdbS-like PH domain-containing protein</fullName>
    </recommendedName>
</protein>
<evidence type="ECO:0000313" key="4">
    <source>
        <dbReference type="Proteomes" id="UP000176751"/>
    </source>
</evidence>
<dbReference type="PANTHER" id="PTHR37938">
    <property type="entry name" value="BLL0215 PROTEIN"/>
    <property type="match status" value="1"/>
</dbReference>
<dbReference type="EMBL" id="MFCA01000028">
    <property type="protein sequence ID" value="OGE01336.1"/>
    <property type="molecule type" value="Genomic_DNA"/>
</dbReference>
<dbReference type="AlphaFoldDB" id="A0A1F5HB79"/>
<name>A0A1F5HB79_9BACT</name>
<keyword evidence="1" id="KW-0812">Transmembrane</keyword>
<reference evidence="3 4" key="1">
    <citation type="journal article" date="2016" name="Nat. Commun.">
        <title>Thousands of microbial genomes shed light on interconnected biogeochemical processes in an aquifer system.</title>
        <authorList>
            <person name="Anantharaman K."/>
            <person name="Brown C.T."/>
            <person name="Hug L.A."/>
            <person name="Sharon I."/>
            <person name="Castelle C.J."/>
            <person name="Probst A.J."/>
            <person name="Thomas B.C."/>
            <person name="Singh A."/>
            <person name="Wilkins M.J."/>
            <person name="Karaoz U."/>
            <person name="Brodie E.L."/>
            <person name="Williams K.H."/>
            <person name="Hubbard S.S."/>
            <person name="Banfield J.F."/>
        </authorList>
    </citation>
    <scope>NUCLEOTIDE SEQUENCE [LARGE SCALE GENOMIC DNA]</scope>
</reference>
<organism evidence="3 4">
    <name type="scientific">Candidatus Curtissbacteria bacterium RIFOXYA1_FULL_41_14</name>
    <dbReference type="NCBI Taxonomy" id="1797737"/>
    <lineage>
        <taxon>Bacteria</taxon>
        <taxon>Candidatus Curtissiibacteriota</taxon>
    </lineage>
</organism>
<keyword evidence="1" id="KW-1133">Transmembrane helix</keyword>
<feature type="transmembrane region" description="Helical" evidence="1">
    <location>
        <begin position="34"/>
        <end position="61"/>
    </location>
</feature>
<accession>A0A1F5HB79</accession>